<protein>
    <recommendedName>
        <fullName evidence="5">DUF3447 domain-containing protein</fullName>
    </recommendedName>
</protein>
<reference evidence="3 4" key="1">
    <citation type="submission" date="2024-04" db="EMBL/GenBank/DDBJ databases">
        <title>Tritrichomonas musculus Genome.</title>
        <authorList>
            <person name="Alves-Ferreira E."/>
            <person name="Grigg M."/>
            <person name="Lorenzi H."/>
            <person name="Galac M."/>
        </authorList>
    </citation>
    <scope>NUCLEOTIDE SEQUENCE [LARGE SCALE GENOMIC DNA]</scope>
    <source>
        <strain evidence="3 4">EAF2021</strain>
    </source>
</reference>
<evidence type="ECO:0000313" key="3">
    <source>
        <dbReference type="EMBL" id="KAK8841998.1"/>
    </source>
</evidence>
<evidence type="ECO:0008006" key="5">
    <source>
        <dbReference type="Google" id="ProtNLM"/>
    </source>
</evidence>
<organism evidence="3 4">
    <name type="scientific">Tritrichomonas musculus</name>
    <dbReference type="NCBI Taxonomy" id="1915356"/>
    <lineage>
        <taxon>Eukaryota</taxon>
        <taxon>Metamonada</taxon>
        <taxon>Parabasalia</taxon>
        <taxon>Tritrichomonadida</taxon>
        <taxon>Tritrichomonadidae</taxon>
        <taxon>Tritrichomonas</taxon>
    </lineage>
</organism>
<dbReference type="Pfam" id="PF12796">
    <property type="entry name" value="Ank_2"/>
    <property type="match status" value="2"/>
</dbReference>
<dbReference type="InterPro" id="IPR036770">
    <property type="entry name" value="Ankyrin_rpt-contain_sf"/>
</dbReference>
<comment type="caution">
    <text evidence="3">The sequence shown here is derived from an EMBL/GenBank/DDBJ whole genome shotgun (WGS) entry which is preliminary data.</text>
</comment>
<keyword evidence="2" id="KW-0040">ANK repeat</keyword>
<accession>A0ABR2H846</accession>
<keyword evidence="1" id="KW-0677">Repeat</keyword>
<evidence type="ECO:0000313" key="4">
    <source>
        <dbReference type="Proteomes" id="UP001470230"/>
    </source>
</evidence>
<sequence>MNFNFDFLKKQAVNTNTPKFYLSFPTTNSQAINTNNISKTTNDEFIIIVKDRKYICNKYAVNLSEIIREFRQKNPNVNEYNYEGPAENFEIICSYFNFKPITISKKNLEPLRVISENLKINSLLSKINSFISSYEEKAQKLNPIKELFNCLYHIKELTVESVKNSIVNSIFSHQEGNVIELASFIMHVVRSSFALQPFLVDLIIALDESSDETNDLNFLKPYISKRILDIFYASKFYCCFAYQLSKRGVIPIQDIIKKIISIDNYVIKEKPTAKSGFGSLSAPRLGSNSSNSSGFGSLSAPRLGSNSSNSSGWGSNKSNSSGFGSSNTTGWGTAASSGWGSPNNSGFTFPSSNTSSNAVNKSDSTPININGVDIYDELIQLLLKFDNKLITADDLLKDYISSFVNGKMDAYKKMRDTLEPDNQISKAILDDDVESLQSILSQNNVDINSCLPRDIFNIFDVENEKSLLNYSAENGSIKCFKFLLLKHAIPDQFTLGYAIYGGNTELIKIIDEQTKSTDDQPNPYINSNCPPKQKEQKGFSFSFGTTPKPPKKNEFTGYFQFNKDSLMSPIDFTIMNHQYDLFDWIVDAKINSKELTNECLSHLLEISLISGNVHSFTFCINEGLKLSNCLVDNLDMIKISSIFGFCRFIELISSVDYYLTIHAGTVMNESCVIAGNISIFKLFVKKFKIDYSKMLDFAIQKDFGAIVKYILDYLYHPQKKEEILSIFKLVIEQDLFSIFKILIEKYPLDNMYGKFVMQDFISLCQTSCSNRNYDISKTLIDFLIRCYFDADLTSLFFKSFVSESEEICKYLLQQKQFIKFDELINNYQKIFVLNSKLALKLLDEFDTDIKESLERLLFDASISNNNKDVFELFLHKNLDKRHILLGAVNFNDINLVNQILSHNSEPSFINQVSQSGTALSIAINNDNLAIFNCLLQIPGIDPNLEDSKGHTSFMLAIIKMNIEMVGNLVDFYGEQIQSQFWQLPKAILGLKSTYLINNKPVTSDIEAKILFIIKGLLQINTNLSFKGLGFLSAAVQSNCYEIVKFLIEIENVDINERESVSGNTPLIIAANLSNEKIALLLVNNTKTDINASNYSTNTALTYAASNDMMSLASALVTHPNFDPYSSNINLAFYSSSADTITSLLYPIKGLDVYYQINHNGSKISAFDFSSWNSSHHSNSNCFVGFGFQKNIPSLSTIENSLTKAVQNSKYQKVEMIIKHPSFDKSKSNIKDALFLSIRLNDGGIFNLLFQLINDYKIVFQNGKNLFECLFDSNKYKIWQSLLLKSNIEISKDDLLMLYRRYSTNESLLSLLSEYDEKHNHYIDFNQPITRITFNS</sequence>
<name>A0ABR2H846_9EUKA</name>
<dbReference type="PANTHER" id="PTHR24198">
    <property type="entry name" value="ANKYRIN REPEAT AND PROTEIN KINASE DOMAIN-CONTAINING PROTEIN"/>
    <property type="match status" value="1"/>
</dbReference>
<dbReference type="Proteomes" id="UP001470230">
    <property type="component" value="Unassembled WGS sequence"/>
</dbReference>
<dbReference type="PANTHER" id="PTHR24198:SF165">
    <property type="entry name" value="ANKYRIN REPEAT-CONTAINING PROTEIN-RELATED"/>
    <property type="match status" value="1"/>
</dbReference>
<gene>
    <name evidence="3" type="ORF">M9Y10_026211</name>
</gene>
<proteinExistence type="predicted"/>
<dbReference type="InterPro" id="IPR002110">
    <property type="entry name" value="Ankyrin_rpt"/>
</dbReference>
<dbReference type="SMART" id="SM00248">
    <property type="entry name" value="ANK"/>
    <property type="match status" value="8"/>
</dbReference>
<evidence type="ECO:0000256" key="2">
    <source>
        <dbReference type="ARBA" id="ARBA00023043"/>
    </source>
</evidence>
<dbReference type="Gene3D" id="1.25.40.20">
    <property type="entry name" value="Ankyrin repeat-containing domain"/>
    <property type="match status" value="3"/>
</dbReference>
<dbReference type="SUPFAM" id="SSF48403">
    <property type="entry name" value="Ankyrin repeat"/>
    <property type="match status" value="2"/>
</dbReference>
<dbReference type="EMBL" id="JAPFFF010000039">
    <property type="protein sequence ID" value="KAK8841998.1"/>
    <property type="molecule type" value="Genomic_DNA"/>
</dbReference>
<keyword evidence="4" id="KW-1185">Reference proteome</keyword>
<evidence type="ECO:0000256" key="1">
    <source>
        <dbReference type="ARBA" id="ARBA00022737"/>
    </source>
</evidence>